<organism evidence="7 8">
    <name type="scientific">Chitinophaga parva</name>
    <dbReference type="NCBI Taxonomy" id="2169414"/>
    <lineage>
        <taxon>Bacteria</taxon>
        <taxon>Pseudomonadati</taxon>
        <taxon>Bacteroidota</taxon>
        <taxon>Chitinophagia</taxon>
        <taxon>Chitinophagales</taxon>
        <taxon>Chitinophagaceae</taxon>
        <taxon>Chitinophaga</taxon>
    </lineage>
</organism>
<comment type="subcellular location">
    <subcellularLocation>
        <location evidence="1">Membrane</location>
        <topology evidence="1">Multi-pass membrane protein</topology>
    </subcellularLocation>
</comment>
<keyword evidence="2" id="KW-0813">Transport</keyword>
<sequence length="539" mass="61774">MFISTRTSMHKENSFPVFRHWVPEWMIRVILFLVVLPSLVLFFLPLANIPAAAGYYGCEPSDIQYAVALFYAGYTGFYLLERRFFSFFASKEYFILFTSLQALTAFAAWRTDSLYVFFPLRLLQGMLFSAMVNLSLTLMFTHLRTERAREVSFSIFFGLLLCTVPFNNLVTADLVDSFDFNILYKCAAFSYLPSLFLILLTMNNVHLHVKFPLYNLDWQSFLLYTTILCLAGFVLIYGQEYYWLEDKRIAGSVIAIVLLGFVYAVRQRRMRRPYMRLSVFRSRNFNVAILLLFIMYICRFASGVTNTFFASVLKFDPMHVSYINVFNIAGLIVGVFVACLLILQRYPIRFIWLTGFMALLVFHGVMYFLFDTQADEDHFFIPLFVQGLGVGMIMVPTIVFSISSVPVVEATSAAAVCLAVRFLGFCAAISAINYFELLGKGRHYNAFQDHLTKLDPEVRHTLALQTQQLVHKGIPASQAGRLANRLLVNALGGQNQLRFAMDYYEMMFILLAGTLLLILCFPFLSRTVVYLKRRVLSPA</sequence>
<feature type="transmembrane region" description="Helical" evidence="6">
    <location>
        <begin position="63"/>
        <end position="80"/>
    </location>
</feature>
<dbReference type="Gene3D" id="1.20.1720.10">
    <property type="entry name" value="Multidrug resistance protein D"/>
    <property type="match status" value="1"/>
</dbReference>
<dbReference type="InterPro" id="IPR036259">
    <property type="entry name" value="MFS_trans_sf"/>
</dbReference>
<evidence type="ECO:0000256" key="4">
    <source>
        <dbReference type="ARBA" id="ARBA00022989"/>
    </source>
</evidence>
<feature type="transmembrane region" description="Helical" evidence="6">
    <location>
        <begin position="221"/>
        <end position="237"/>
    </location>
</feature>
<keyword evidence="8" id="KW-1185">Reference proteome</keyword>
<feature type="transmembrane region" description="Helical" evidence="6">
    <location>
        <begin position="182"/>
        <end position="200"/>
    </location>
</feature>
<evidence type="ECO:0000256" key="5">
    <source>
        <dbReference type="ARBA" id="ARBA00023136"/>
    </source>
</evidence>
<feature type="transmembrane region" description="Helical" evidence="6">
    <location>
        <begin position="322"/>
        <end position="343"/>
    </location>
</feature>
<dbReference type="SUPFAM" id="SSF103473">
    <property type="entry name" value="MFS general substrate transporter"/>
    <property type="match status" value="1"/>
</dbReference>
<feature type="transmembrane region" description="Helical" evidence="6">
    <location>
        <begin position="285"/>
        <end position="302"/>
    </location>
</feature>
<keyword evidence="5 6" id="KW-0472">Membrane</keyword>
<protein>
    <submittedName>
        <fullName evidence="7">Beta-carotene 15,15'-monooxygenase</fullName>
    </submittedName>
</protein>
<evidence type="ECO:0000256" key="1">
    <source>
        <dbReference type="ARBA" id="ARBA00004141"/>
    </source>
</evidence>
<feature type="transmembrane region" description="Helical" evidence="6">
    <location>
        <begin position="151"/>
        <end position="170"/>
    </location>
</feature>
<feature type="transmembrane region" description="Helical" evidence="6">
    <location>
        <begin position="414"/>
        <end position="435"/>
    </location>
</feature>
<evidence type="ECO:0000313" key="8">
    <source>
        <dbReference type="Proteomes" id="UP000244450"/>
    </source>
</evidence>
<name>A0A2T7BCJ1_9BACT</name>
<dbReference type="AlphaFoldDB" id="A0A2T7BCJ1"/>
<evidence type="ECO:0000313" key="7">
    <source>
        <dbReference type="EMBL" id="PUZ22816.1"/>
    </source>
</evidence>
<evidence type="ECO:0000256" key="3">
    <source>
        <dbReference type="ARBA" id="ARBA00022692"/>
    </source>
</evidence>
<keyword evidence="7" id="KW-0560">Oxidoreductase</keyword>
<dbReference type="PANTHER" id="PTHR42718">
    <property type="entry name" value="MAJOR FACILITATOR SUPERFAMILY MULTIDRUG TRANSPORTER MFSC"/>
    <property type="match status" value="1"/>
</dbReference>
<dbReference type="GO" id="GO:0004497">
    <property type="term" value="F:monooxygenase activity"/>
    <property type="evidence" value="ECO:0007669"/>
    <property type="project" value="UniProtKB-KW"/>
</dbReference>
<feature type="transmembrane region" description="Helical" evidence="6">
    <location>
        <begin position="350"/>
        <end position="369"/>
    </location>
</feature>
<dbReference type="EMBL" id="QCYK01000003">
    <property type="protein sequence ID" value="PUZ22816.1"/>
    <property type="molecule type" value="Genomic_DNA"/>
</dbReference>
<keyword evidence="4 6" id="KW-1133">Transmembrane helix</keyword>
<accession>A0A2T7BCJ1</accession>
<evidence type="ECO:0000256" key="6">
    <source>
        <dbReference type="SAM" id="Phobius"/>
    </source>
</evidence>
<keyword evidence="7" id="KW-0503">Monooxygenase</keyword>
<feature type="transmembrane region" description="Helical" evidence="6">
    <location>
        <begin position="249"/>
        <end position="265"/>
    </location>
</feature>
<proteinExistence type="predicted"/>
<dbReference type="OrthoDB" id="622032at2"/>
<feature type="transmembrane region" description="Helical" evidence="6">
    <location>
        <begin position="92"/>
        <end position="109"/>
    </location>
</feature>
<feature type="transmembrane region" description="Helical" evidence="6">
    <location>
        <begin position="506"/>
        <end position="524"/>
    </location>
</feature>
<evidence type="ECO:0000256" key="2">
    <source>
        <dbReference type="ARBA" id="ARBA00022448"/>
    </source>
</evidence>
<reference evidence="7 8" key="1">
    <citation type="submission" date="2018-04" db="EMBL/GenBank/DDBJ databases">
        <title>Chitinophaga fuyangensis sp. nov., isolated from soil in a chemical factory.</title>
        <authorList>
            <person name="Chen K."/>
        </authorList>
    </citation>
    <scope>NUCLEOTIDE SEQUENCE [LARGE SCALE GENOMIC DNA]</scope>
    <source>
        <strain evidence="7 8">LY-1</strain>
    </source>
</reference>
<comment type="caution">
    <text evidence="7">The sequence shown here is derived from an EMBL/GenBank/DDBJ whole genome shotgun (WGS) entry which is preliminary data.</text>
</comment>
<feature type="transmembrane region" description="Helical" evidence="6">
    <location>
        <begin position="29"/>
        <end position="51"/>
    </location>
</feature>
<dbReference type="GO" id="GO:0016020">
    <property type="term" value="C:membrane"/>
    <property type="evidence" value="ECO:0007669"/>
    <property type="project" value="UniProtKB-SubCell"/>
</dbReference>
<feature type="transmembrane region" description="Helical" evidence="6">
    <location>
        <begin position="381"/>
        <end position="402"/>
    </location>
</feature>
<dbReference type="PANTHER" id="PTHR42718:SF9">
    <property type="entry name" value="MAJOR FACILITATOR SUPERFAMILY MULTIDRUG TRANSPORTER MFSC"/>
    <property type="match status" value="1"/>
</dbReference>
<keyword evidence="3 6" id="KW-0812">Transmembrane</keyword>
<dbReference type="Proteomes" id="UP000244450">
    <property type="component" value="Unassembled WGS sequence"/>
</dbReference>
<feature type="transmembrane region" description="Helical" evidence="6">
    <location>
        <begin position="115"/>
        <end position="139"/>
    </location>
</feature>
<gene>
    <name evidence="7" type="ORF">DCC81_20545</name>
</gene>